<evidence type="ECO:0000313" key="3">
    <source>
        <dbReference type="Proteomes" id="UP000265566"/>
    </source>
</evidence>
<sequence>MTHCLQIFDFIHFIEPCLLIVSYFEIRDYVPLVGVPFFKYVLCFYQLCLSAFNVGNLQGIERFLIVNFVHLLCIHILWNWCLFYAICSGKSA</sequence>
<feature type="transmembrane region" description="Helical" evidence="1">
    <location>
        <begin position="32"/>
        <end position="52"/>
    </location>
</feature>
<accession>A0A396HFC2</accession>
<evidence type="ECO:0000256" key="1">
    <source>
        <dbReference type="SAM" id="Phobius"/>
    </source>
</evidence>
<evidence type="ECO:0000313" key="2">
    <source>
        <dbReference type="EMBL" id="RHN52020.1"/>
    </source>
</evidence>
<feature type="transmembrane region" description="Helical" evidence="1">
    <location>
        <begin position="64"/>
        <end position="86"/>
    </location>
</feature>
<keyword evidence="1" id="KW-0812">Transmembrane</keyword>
<dbReference type="EMBL" id="PSQE01000006">
    <property type="protein sequence ID" value="RHN52020.1"/>
    <property type="molecule type" value="Genomic_DNA"/>
</dbReference>
<proteinExistence type="predicted"/>
<dbReference type="Proteomes" id="UP000265566">
    <property type="component" value="Chromosome 6"/>
</dbReference>
<organism evidence="2 3">
    <name type="scientific">Medicago truncatula</name>
    <name type="common">Barrel medic</name>
    <name type="synonym">Medicago tribuloides</name>
    <dbReference type="NCBI Taxonomy" id="3880"/>
    <lineage>
        <taxon>Eukaryota</taxon>
        <taxon>Viridiplantae</taxon>
        <taxon>Streptophyta</taxon>
        <taxon>Embryophyta</taxon>
        <taxon>Tracheophyta</taxon>
        <taxon>Spermatophyta</taxon>
        <taxon>Magnoliopsida</taxon>
        <taxon>eudicotyledons</taxon>
        <taxon>Gunneridae</taxon>
        <taxon>Pentapetalae</taxon>
        <taxon>rosids</taxon>
        <taxon>fabids</taxon>
        <taxon>Fabales</taxon>
        <taxon>Fabaceae</taxon>
        <taxon>Papilionoideae</taxon>
        <taxon>50 kb inversion clade</taxon>
        <taxon>NPAAA clade</taxon>
        <taxon>Hologalegina</taxon>
        <taxon>IRL clade</taxon>
        <taxon>Trifolieae</taxon>
        <taxon>Medicago</taxon>
    </lineage>
</organism>
<protein>
    <recommendedName>
        <fullName evidence="4">Transmembrane protein</fullName>
    </recommendedName>
</protein>
<comment type="caution">
    <text evidence="2">The sequence shown here is derived from an EMBL/GenBank/DDBJ whole genome shotgun (WGS) entry which is preliminary data.</text>
</comment>
<gene>
    <name evidence="2" type="ORF">MtrunA17_Chr6g0475841</name>
</gene>
<dbReference type="AlphaFoldDB" id="A0A396HFC2"/>
<keyword evidence="1" id="KW-1133">Transmembrane helix</keyword>
<keyword evidence="1" id="KW-0472">Membrane</keyword>
<dbReference type="Gramene" id="rna36634">
    <property type="protein sequence ID" value="RHN52020.1"/>
    <property type="gene ID" value="gene36634"/>
</dbReference>
<evidence type="ECO:0008006" key="4">
    <source>
        <dbReference type="Google" id="ProtNLM"/>
    </source>
</evidence>
<reference evidence="3" key="1">
    <citation type="journal article" date="2018" name="Nat. Plants">
        <title>Whole-genome landscape of Medicago truncatula symbiotic genes.</title>
        <authorList>
            <person name="Pecrix Y."/>
            <person name="Staton S.E."/>
            <person name="Sallet E."/>
            <person name="Lelandais-Briere C."/>
            <person name="Moreau S."/>
            <person name="Carrere S."/>
            <person name="Blein T."/>
            <person name="Jardinaud M.F."/>
            <person name="Latrasse D."/>
            <person name="Zouine M."/>
            <person name="Zahm M."/>
            <person name="Kreplak J."/>
            <person name="Mayjonade B."/>
            <person name="Satge C."/>
            <person name="Perez M."/>
            <person name="Cauet S."/>
            <person name="Marande W."/>
            <person name="Chantry-Darmon C."/>
            <person name="Lopez-Roques C."/>
            <person name="Bouchez O."/>
            <person name="Berard A."/>
            <person name="Debelle F."/>
            <person name="Munos S."/>
            <person name="Bendahmane A."/>
            <person name="Berges H."/>
            <person name="Niebel A."/>
            <person name="Buitink J."/>
            <person name="Frugier F."/>
            <person name="Benhamed M."/>
            <person name="Crespi M."/>
            <person name="Gouzy J."/>
            <person name="Gamas P."/>
        </authorList>
    </citation>
    <scope>NUCLEOTIDE SEQUENCE [LARGE SCALE GENOMIC DNA]</scope>
    <source>
        <strain evidence="3">cv. Jemalong A17</strain>
    </source>
</reference>
<name>A0A396HFC2_MEDTR</name>